<gene>
    <name evidence="1" type="ORF">CFP71_27880</name>
</gene>
<evidence type="ECO:0000313" key="1">
    <source>
        <dbReference type="EMBL" id="OXM50257.1"/>
    </source>
</evidence>
<dbReference type="SUPFAM" id="SSF56112">
    <property type="entry name" value="Protein kinase-like (PK-like)"/>
    <property type="match status" value="1"/>
</dbReference>
<keyword evidence="1" id="KW-0808">Transferase</keyword>
<proteinExistence type="predicted"/>
<dbReference type="OrthoDB" id="3680308at2"/>
<name>A0A229RU92_9PSEU</name>
<dbReference type="AlphaFoldDB" id="A0A229RU92"/>
<comment type="caution">
    <text evidence="1">The sequence shown here is derived from an EMBL/GenBank/DDBJ whole genome shotgun (WGS) entry which is preliminary data.</text>
</comment>
<dbReference type="InterPro" id="IPR011009">
    <property type="entry name" value="Kinase-like_dom_sf"/>
</dbReference>
<protein>
    <submittedName>
        <fullName evidence="1">Aminoglycoside phosphotransferase</fullName>
    </submittedName>
</protein>
<organism evidence="1 2">
    <name type="scientific">Amycolatopsis thailandensis</name>
    <dbReference type="NCBI Taxonomy" id="589330"/>
    <lineage>
        <taxon>Bacteria</taxon>
        <taxon>Bacillati</taxon>
        <taxon>Actinomycetota</taxon>
        <taxon>Actinomycetes</taxon>
        <taxon>Pseudonocardiales</taxon>
        <taxon>Pseudonocardiaceae</taxon>
        <taxon>Amycolatopsis</taxon>
    </lineage>
</organism>
<accession>A0A229RU92</accession>
<reference evidence="1 2" key="1">
    <citation type="submission" date="2017-07" db="EMBL/GenBank/DDBJ databases">
        <title>Amycolatopsis thailandensis Genome sequencing and assembly.</title>
        <authorList>
            <person name="Kaur N."/>
            <person name="Mayilraj S."/>
        </authorList>
    </citation>
    <scope>NUCLEOTIDE SEQUENCE [LARGE SCALE GENOMIC DNA]</scope>
    <source>
        <strain evidence="1 2">JCM 16380</strain>
    </source>
</reference>
<dbReference type="EMBL" id="NMQT01000102">
    <property type="protein sequence ID" value="OXM50257.1"/>
    <property type="molecule type" value="Genomic_DNA"/>
</dbReference>
<dbReference type="GO" id="GO:0016740">
    <property type="term" value="F:transferase activity"/>
    <property type="evidence" value="ECO:0007669"/>
    <property type="project" value="UniProtKB-KW"/>
</dbReference>
<dbReference type="RefSeq" id="WP_093936918.1">
    <property type="nucleotide sequence ID" value="NZ_NMQT01000102.1"/>
</dbReference>
<keyword evidence="2" id="KW-1185">Reference proteome</keyword>
<sequence length="279" mass="31250">MTMSDEPASQREWLTSQLLAAARHVNGTVTGQQVFGWHDRTLGARIDTTDGPRWLRVTSEHHRWAGADSWTGTSDATGAAFACVPKPALIEVREWPVGEHRVRAELMDYVSDPAIAEDMVLRRPVDLSHEWWTALAQGLAAVTRVRDTKRVIIGDDVLRHRLLAAFGVDIDTGRLDWSCAHGDLHWGNLTAPTPWMLDWEHWGWAPSGYDAAVLYCASLLQPDTAEQVHERFADRLDTYSGRIAQLAAITKLLCRVEDGDHLDLARPLHQHAATVLRHL</sequence>
<dbReference type="Proteomes" id="UP000215223">
    <property type="component" value="Unassembled WGS sequence"/>
</dbReference>
<evidence type="ECO:0000313" key="2">
    <source>
        <dbReference type="Proteomes" id="UP000215223"/>
    </source>
</evidence>